<reference evidence="2" key="1">
    <citation type="submission" date="2019-08" db="EMBL/GenBank/DDBJ databases">
        <authorList>
            <person name="Kucharzyk K."/>
            <person name="Murdoch R.W."/>
            <person name="Higgins S."/>
            <person name="Loffler F."/>
        </authorList>
    </citation>
    <scope>NUCLEOTIDE SEQUENCE</scope>
</reference>
<organism evidence="2">
    <name type="scientific">bioreactor metagenome</name>
    <dbReference type="NCBI Taxonomy" id="1076179"/>
    <lineage>
        <taxon>unclassified sequences</taxon>
        <taxon>metagenomes</taxon>
        <taxon>ecological metagenomes</taxon>
    </lineage>
</organism>
<sequence length="165" mass="19474">MSRLIRYANLNDSEFLGKIHSESSKAGFKGIIPDKVLNDVFSIERRTKRFISEISIGTPKTAIIFDNYEPVGFISFGRCRYGNNDNSWIEIWRVYVIQEFWGCNVSKELTEWGIREVVKENFKNIELWVLEKNTRARSFYEKMGFKFDNTFQITDSGKELRYIKI</sequence>
<dbReference type="CDD" id="cd04301">
    <property type="entry name" value="NAT_SF"/>
    <property type="match status" value="1"/>
</dbReference>
<dbReference type="PROSITE" id="PS51186">
    <property type="entry name" value="GNAT"/>
    <property type="match status" value="1"/>
</dbReference>
<name>A0A644WPY6_9ZZZZ</name>
<dbReference type="Pfam" id="PF00583">
    <property type="entry name" value="Acetyltransf_1"/>
    <property type="match status" value="1"/>
</dbReference>
<evidence type="ECO:0000259" key="1">
    <source>
        <dbReference type="PROSITE" id="PS51186"/>
    </source>
</evidence>
<dbReference type="InterPro" id="IPR000182">
    <property type="entry name" value="GNAT_dom"/>
</dbReference>
<dbReference type="AlphaFoldDB" id="A0A644WPY6"/>
<gene>
    <name evidence="2" type="ORF">SDC9_52097</name>
</gene>
<dbReference type="InterPro" id="IPR016181">
    <property type="entry name" value="Acyl_CoA_acyltransferase"/>
</dbReference>
<protein>
    <recommendedName>
        <fullName evidence="1">N-acetyltransferase domain-containing protein</fullName>
    </recommendedName>
</protein>
<dbReference type="EMBL" id="VSSQ01001167">
    <property type="protein sequence ID" value="MPM05802.1"/>
    <property type="molecule type" value="Genomic_DNA"/>
</dbReference>
<evidence type="ECO:0000313" key="2">
    <source>
        <dbReference type="EMBL" id="MPM05802.1"/>
    </source>
</evidence>
<dbReference type="Gene3D" id="3.40.630.30">
    <property type="match status" value="1"/>
</dbReference>
<accession>A0A644WPY6</accession>
<dbReference type="GO" id="GO:0016747">
    <property type="term" value="F:acyltransferase activity, transferring groups other than amino-acyl groups"/>
    <property type="evidence" value="ECO:0007669"/>
    <property type="project" value="InterPro"/>
</dbReference>
<dbReference type="SUPFAM" id="SSF55729">
    <property type="entry name" value="Acyl-CoA N-acyltransferases (Nat)"/>
    <property type="match status" value="1"/>
</dbReference>
<feature type="domain" description="N-acetyltransferase" evidence="1">
    <location>
        <begin position="3"/>
        <end position="165"/>
    </location>
</feature>
<comment type="caution">
    <text evidence="2">The sequence shown here is derived from an EMBL/GenBank/DDBJ whole genome shotgun (WGS) entry which is preliminary data.</text>
</comment>
<proteinExistence type="predicted"/>